<evidence type="ECO:0000313" key="2">
    <source>
        <dbReference type="Proteomes" id="UP000887013"/>
    </source>
</evidence>
<keyword evidence="2" id="KW-1185">Reference proteome</keyword>
<evidence type="ECO:0000313" key="1">
    <source>
        <dbReference type="EMBL" id="GFT45826.1"/>
    </source>
</evidence>
<reference evidence="1" key="1">
    <citation type="submission" date="2020-08" db="EMBL/GenBank/DDBJ databases">
        <title>Multicomponent nature underlies the extraordinary mechanical properties of spider dragline silk.</title>
        <authorList>
            <person name="Kono N."/>
            <person name="Nakamura H."/>
            <person name="Mori M."/>
            <person name="Yoshida Y."/>
            <person name="Ohtoshi R."/>
            <person name="Malay A.D."/>
            <person name="Moran D.A.P."/>
            <person name="Tomita M."/>
            <person name="Numata K."/>
            <person name="Arakawa K."/>
        </authorList>
    </citation>
    <scope>NUCLEOTIDE SEQUENCE</scope>
</reference>
<protein>
    <submittedName>
        <fullName evidence="1">Uncharacterized protein</fullName>
    </submittedName>
</protein>
<dbReference type="EMBL" id="BMAW01015845">
    <property type="protein sequence ID" value="GFT45826.1"/>
    <property type="molecule type" value="Genomic_DNA"/>
</dbReference>
<sequence>MNVVRYQRLYSHFTESPCHVKADTSPHRLRFTSPSLCRGAVTASHYRSCFVDRSFLLGAIESERSNPGQLIPYVPYAANHYLTQTRYQDSWQGIEHKSLQNNMSKRFGYHYATNYF</sequence>
<organism evidence="1 2">
    <name type="scientific">Nephila pilipes</name>
    <name type="common">Giant wood spider</name>
    <name type="synonym">Nephila maculata</name>
    <dbReference type="NCBI Taxonomy" id="299642"/>
    <lineage>
        <taxon>Eukaryota</taxon>
        <taxon>Metazoa</taxon>
        <taxon>Ecdysozoa</taxon>
        <taxon>Arthropoda</taxon>
        <taxon>Chelicerata</taxon>
        <taxon>Arachnida</taxon>
        <taxon>Araneae</taxon>
        <taxon>Araneomorphae</taxon>
        <taxon>Entelegynae</taxon>
        <taxon>Araneoidea</taxon>
        <taxon>Nephilidae</taxon>
        <taxon>Nephila</taxon>
    </lineage>
</organism>
<proteinExistence type="predicted"/>
<accession>A0A8X6P179</accession>
<dbReference type="Proteomes" id="UP000887013">
    <property type="component" value="Unassembled WGS sequence"/>
</dbReference>
<gene>
    <name evidence="1" type="ORF">NPIL_43321</name>
</gene>
<dbReference type="AlphaFoldDB" id="A0A8X6P179"/>
<comment type="caution">
    <text evidence="1">The sequence shown here is derived from an EMBL/GenBank/DDBJ whole genome shotgun (WGS) entry which is preliminary data.</text>
</comment>
<name>A0A8X6P179_NEPPI</name>